<evidence type="ECO:0000256" key="9">
    <source>
        <dbReference type="ARBA" id="ARBA00022777"/>
    </source>
</evidence>
<evidence type="ECO:0000256" key="10">
    <source>
        <dbReference type="ARBA" id="ARBA00022840"/>
    </source>
</evidence>
<dbReference type="EMBL" id="JBHSNA010000001">
    <property type="protein sequence ID" value="MFC5564939.1"/>
    <property type="molecule type" value="Genomic_DNA"/>
</dbReference>
<dbReference type="SUPFAM" id="SSF55874">
    <property type="entry name" value="ATPase domain of HSP90 chaperone/DNA topoisomerase II/histidine kinase"/>
    <property type="match status" value="1"/>
</dbReference>
<dbReference type="InterPro" id="IPR029150">
    <property type="entry name" value="dCache_3"/>
</dbReference>
<dbReference type="Gene3D" id="3.30.450.20">
    <property type="entry name" value="PAS domain"/>
    <property type="match status" value="2"/>
</dbReference>
<keyword evidence="8" id="KW-0547">Nucleotide-binding</keyword>
<dbReference type="SUPFAM" id="SSF47384">
    <property type="entry name" value="Homodimeric domain of signal transducing histidine kinase"/>
    <property type="match status" value="1"/>
</dbReference>
<evidence type="ECO:0000313" key="16">
    <source>
        <dbReference type="EMBL" id="MFC5564939.1"/>
    </source>
</evidence>
<dbReference type="PANTHER" id="PTHR43065:SF46">
    <property type="entry name" value="C4-DICARBOXYLATE TRANSPORT SENSOR PROTEIN DCTB"/>
    <property type="match status" value="1"/>
</dbReference>
<sequence>MNVARDTPPGRSWWPRIALGLFCLAAVAIIWITNQVLTQRFTETTKNRAEVRYTLYVGQLVSELQRNSIVPQLLVRDPELIEALLSQNFSQSTQRLLSLVDEIGAASIMLYDRDGRVVAATERTRLGEGHRDASYFTGALRSSSTVFTTLQGPSGAYEFLYSRRVEDGGETLGVISVEVDLARLERNWAGTQDAVMVLDSQGTVVLATERRWRGLAEAEALGLTSAPSSIERALRVTQDWATLPVDAYLSGEAVLRRELRVPFQGWRMVGFTAYASVRERVNGVLALEIMGFAILLALAFWMSNRKTASRLVSTQRESAELRLLNARLSREIAERERMEKTLQVAEQTLAQSSKLAVLGEMSAAVSHELNQPLAAMKTYLAGARLLIQRKRPEEALASFQRIDDLIDRMGAITRQLKSYARKGSDAFEPFDVRDAVSSALAMMEPQLKARRVAIDRTMPEGPATVLGDRLRLEQVIVNLLRNALDATREVKEPAIDILLAAGQAVRLTVRDNGPGIEDLDALFEPFYTTKQPGDGVGLGLAISSGIVNDLGGRLTARNGAGGGAVFEVVLPALDASAAAAE</sequence>
<dbReference type="GO" id="GO:0005524">
    <property type="term" value="F:ATP binding"/>
    <property type="evidence" value="ECO:0007669"/>
    <property type="project" value="UniProtKB-KW"/>
</dbReference>
<keyword evidence="17" id="KW-1185">Reference proteome</keyword>
<comment type="caution">
    <text evidence="16">The sequence shown here is derived from an EMBL/GenBank/DDBJ whole genome shotgun (WGS) entry which is preliminary data.</text>
</comment>
<protein>
    <recommendedName>
        <fullName evidence="3">histidine kinase</fullName>
        <ecNumber evidence="3">2.7.13.3</ecNumber>
    </recommendedName>
</protein>
<dbReference type="CDD" id="cd18773">
    <property type="entry name" value="PDC1_HK_sensor"/>
    <property type="match status" value="1"/>
</dbReference>
<dbReference type="InterPro" id="IPR036890">
    <property type="entry name" value="HATPase_C_sf"/>
</dbReference>
<evidence type="ECO:0000256" key="13">
    <source>
        <dbReference type="SAM" id="Coils"/>
    </source>
</evidence>
<keyword evidence="13" id="KW-0175">Coiled coil</keyword>
<dbReference type="InterPro" id="IPR036097">
    <property type="entry name" value="HisK_dim/P_sf"/>
</dbReference>
<dbReference type="InterPro" id="IPR003661">
    <property type="entry name" value="HisK_dim/P_dom"/>
</dbReference>
<dbReference type="Gene3D" id="3.30.565.10">
    <property type="entry name" value="Histidine kinase-like ATPase, C-terminal domain"/>
    <property type="match status" value="1"/>
</dbReference>
<dbReference type="PRINTS" id="PR00344">
    <property type="entry name" value="BCTRLSENSOR"/>
</dbReference>
<evidence type="ECO:0000256" key="5">
    <source>
        <dbReference type="ARBA" id="ARBA00022553"/>
    </source>
</evidence>
<dbReference type="PIRSF" id="PIRSF036431">
    <property type="entry name" value="STHK_DctB"/>
    <property type="match status" value="1"/>
</dbReference>
<comment type="subcellular location">
    <subcellularLocation>
        <location evidence="2">Cell membrane</location>
        <topology evidence="2">Multi-pass membrane protein</topology>
    </subcellularLocation>
</comment>
<keyword evidence="7 14" id="KW-0812">Transmembrane</keyword>
<keyword evidence="10 16" id="KW-0067">ATP-binding</keyword>
<dbReference type="InterPro" id="IPR029151">
    <property type="entry name" value="Sensor-like_sf"/>
</dbReference>
<keyword evidence="5" id="KW-0597">Phosphoprotein</keyword>
<dbReference type="Gene3D" id="1.10.287.130">
    <property type="match status" value="1"/>
</dbReference>
<evidence type="ECO:0000256" key="14">
    <source>
        <dbReference type="SAM" id="Phobius"/>
    </source>
</evidence>
<dbReference type="SMART" id="SM00388">
    <property type="entry name" value="HisKA"/>
    <property type="match status" value="1"/>
</dbReference>
<dbReference type="Proteomes" id="UP001596056">
    <property type="component" value="Unassembled WGS sequence"/>
</dbReference>
<dbReference type="RefSeq" id="WP_209837190.1">
    <property type="nucleotide sequence ID" value="NZ_JAGGJP010000001.1"/>
</dbReference>
<dbReference type="PANTHER" id="PTHR43065">
    <property type="entry name" value="SENSOR HISTIDINE KINASE"/>
    <property type="match status" value="1"/>
</dbReference>
<evidence type="ECO:0000256" key="8">
    <source>
        <dbReference type="ARBA" id="ARBA00022741"/>
    </source>
</evidence>
<feature type="transmembrane region" description="Helical" evidence="14">
    <location>
        <begin position="284"/>
        <end position="302"/>
    </location>
</feature>
<evidence type="ECO:0000256" key="7">
    <source>
        <dbReference type="ARBA" id="ARBA00022692"/>
    </source>
</evidence>
<dbReference type="InterPro" id="IPR003594">
    <property type="entry name" value="HATPase_dom"/>
</dbReference>
<feature type="coiled-coil region" evidence="13">
    <location>
        <begin position="311"/>
        <end position="355"/>
    </location>
</feature>
<dbReference type="EC" id="2.7.13.3" evidence="3"/>
<keyword evidence="4" id="KW-1003">Cell membrane</keyword>
<dbReference type="PROSITE" id="PS50109">
    <property type="entry name" value="HIS_KIN"/>
    <property type="match status" value="1"/>
</dbReference>
<dbReference type="InterPro" id="IPR017055">
    <property type="entry name" value="Sig_transdc_His_kinase_DctB"/>
</dbReference>
<dbReference type="Pfam" id="PF02518">
    <property type="entry name" value="HATPase_c"/>
    <property type="match status" value="1"/>
</dbReference>
<keyword evidence="6" id="KW-0808">Transferase</keyword>
<evidence type="ECO:0000256" key="11">
    <source>
        <dbReference type="ARBA" id="ARBA00022989"/>
    </source>
</evidence>
<accession>A0ABW0S7F5</accession>
<evidence type="ECO:0000313" key="17">
    <source>
        <dbReference type="Proteomes" id="UP001596056"/>
    </source>
</evidence>
<evidence type="ECO:0000256" key="3">
    <source>
        <dbReference type="ARBA" id="ARBA00012438"/>
    </source>
</evidence>
<keyword evidence="12" id="KW-0902">Two-component regulatory system</keyword>
<organism evidence="16 17">
    <name type="scientific">Rubellimicrobium aerolatum</name>
    <dbReference type="NCBI Taxonomy" id="490979"/>
    <lineage>
        <taxon>Bacteria</taxon>
        <taxon>Pseudomonadati</taxon>
        <taxon>Pseudomonadota</taxon>
        <taxon>Alphaproteobacteria</taxon>
        <taxon>Rhodobacterales</taxon>
        <taxon>Roseobacteraceae</taxon>
        <taxon>Rubellimicrobium</taxon>
    </lineage>
</organism>
<dbReference type="Pfam" id="PF00512">
    <property type="entry name" value="HisKA"/>
    <property type="match status" value="1"/>
</dbReference>
<keyword evidence="9" id="KW-0418">Kinase</keyword>
<dbReference type="InterPro" id="IPR005467">
    <property type="entry name" value="His_kinase_dom"/>
</dbReference>
<keyword evidence="11 14" id="KW-1133">Transmembrane helix</keyword>
<evidence type="ECO:0000256" key="4">
    <source>
        <dbReference type="ARBA" id="ARBA00022475"/>
    </source>
</evidence>
<gene>
    <name evidence="16" type="ORF">ACFPOC_00705</name>
</gene>
<dbReference type="SUPFAM" id="SSF103190">
    <property type="entry name" value="Sensory domain-like"/>
    <property type="match status" value="1"/>
</dbReference>
<proteinExistence type="predicted"/>
<dbReference type="Pfam" id="PF14827">
    <property type="entry name" value="dCache_3"/>
    <property type="match status" value="1"/>
</dbReference>
<comment type="catalytic activity">
    <reaction evidence="1">
        <text>ATP + protein L-histidine = ADP + protein N-phospho-L-histidine.</text>
        <dbReference type="EC" id="2.7.13.3"/>
    </reaction>
</comment>
<name>A0ABW0S7F5_9RHOB</name>
<dbReference type="InterPro" id="IPR004358">
    <property type="entry name" value="Sig_transdc_His_kin-like_C"/>
</dbReference>
<feature type="transmembrane region" description="Helical" evidence="14">
    <location>
        <begin position="13"/>
        <end position="32"/>
    </location>
</feature>
<evidence type="ECO:0000256" key="6">
    <source>
        <dbReference type="ARBA" id="ARBA00022679"/>
    </source>
</evidence>
<dbReference type="CDD" id="cd00082">
    <property type="entry name" value="HisKA"/>
    <property type="match status" value="1"/>
</dbReference>
<evidence type="ECO:0000256" key="1">
    <source>
        <dbReference type="ARBA" id="ARBA00000085"/>
    </source>
</evidence>
<dbReference type="SMART" id="SM00387">
    <property type="entry name" value="HATPase_c"/>
    <property type="match status" value="1"/>
</dbReference>
<keyword evidence="14" id="KW-0472">Membrane</keyword>
<feature type="domain" description="Histidine kinase" evidence="15">
    <location>
        <begin position="364"/>
        <end position="574"/>
    </location>
</feature>
<reference evidence="17" key="1">
    <citation type="journal article" date="2019" name="Int. J. Syst. Evol. Microbiol.">
        <title>The Global Catalogue of Microorganisms (GCM) 10K type strain sequencing project: providing services to taxonomists for standard genome sequencing and annotation.</title>
        <authorList>
            <consortium name="The Broad Institute Genomics Platform"/>
            <consortium name="The Broad Institute Genome Sequencing Center for Infectious Disease"/>
            <person name="Wu L."/>
            <person name="Ma J."/>
        </authorList>
    </citation>
    <scope>NUCLEOTIDE SEQUENCE [LARGE SCALE GENOMIC DNA]</scope>
    <source>
        <strain evidence="17">KACC 11588</strain>
    </source>
</reference>
<evidence type="ECO:0000259" key="15">
    <source>
        <dbReference type="PROSITE" id="PS50109"/>
    </source>
</evidence>
<evidence type="ECO:0000256" key="2">
    <source>
        <dbReference type="ARBA" id="ARBA00004651"/>
    </source>
</evidence>
<evidence type="ECO:0000256" key="12">
    <source>
        <dbReference type="ARBA" id="ARBA00023012"/>
    </source>
</evidence>